<dbReference type="EMBL" id="BLXT01001321">
    <property type="protein sequence ID" value="GFN84724.1"/>
    <property type="molecule type" value="Genomic_DNA"/>
</dbReference>
<accession>A0AAV3YNM7</accession>
<dbReference type="SUPFAM" id="SSF53300">
    <property type="entry name" value="vWA-like"/>
    <property type="match status" value="2"/>
</dbReference>
<evidence type="ECO:0000313" key="3">
    <source>
        <dbReference type="Proteomes" id="UP000735302"/>
    </source>
</evidence>
<dbReference type="SMART" id="SM00327">
    <property type="entry name" value="VWA"/>
    <property type="match status" value="2"/>
</dbReference>
<keyword evidence="2" id="KW-0176">Collagen</keyword>
<dbReference type="PROSITE" id="PS50234">
    <property type="entry name" value="VWFA"/>
    <property type="match status" value="1"/>
</dbReference>
<organism evidence="2 3">
    <name type="scientific">Plakobranchus ocellatus</name>
    <dbReference type="NCBI Taxonomy" id="259542"/>
    <lineage>
        <taxon>Eukaryota</taxon>
        <taxon>Metazoa</taxon>
        <taxon>Spiralia</taxon>
        <taxon>Lophotrochozoa</taxon>
        <taxon>Mollusca</taxon>
        <taxon>Gastropoda</taxon>
        <taxon>Heterobranchia</taxon>
        <taxon>Euthyneura</taxon>
        <taxon>Panpulmonata</taxon>
        <taxon>Sacoglossa</taxon>
        <taxon>Placobranchoidea</taxon>
        <taxon>Plakobranchidae</taxon>
        <taxon>Plakobranchus</taxon>
    </lineage>
</organism>
<dbReference type="AlphaFoldDB" id="A0AAV3YNM7"/>
<evidence type="ECO:0000313" key="2">
    <source>
        <dbReference type="EMBL" id="GFN84724.1"/>
    </source>
</evidence>
<name>A0AAV3YNM7_9GAST</name>
<dbReference type="Proteomes" id="UP000735302">
    <property type="component" value="Unassembled WGS sequence"/>
</dbReference>
<dbReference type="InterPro" id="IPR036465">
    <property type="entry name" value="vWFA_dom_sf"/>
</dbReference>
<dbReference type="PRINTS" id="PR00453">
    <property type="entry name" value="VWFADOMAIN"/>
</dbReference>
<dbReference type="InterPro" id="IPR002035">
    <property type="entry name" value="VWF_A"/>
</dbReference>
<dbReference type="CDD" id="cd01450">
    <property type="entry name" value="vWFA_subfamily_ECM"/>
    <property type="match status" value="1"/>
</dbReference>
<dbReference type="InterPro" id="IPR050525">
    <property type="entry name" value="ECM_Assembly_Org"/>
</dbReference>
<dbReference type="GO" id="GO:0005581">
    <property type="term" value="C:collagen trimer"/>
    <property type="evidence" value="ECO:0007669"/>
    <property type="project" value="UniProtKB-KW"/>
</dbReference>
<dbReference type="Pfam" id="PF00092">
    <property type="entry name" value="VWA"/>
    <property type="match status" value="1"/>
</dbReference>
<keyword evidence="3" id="KW-1185">Reference proteome</keyword>
<dbReference type="PANTHER" id="PTHR24020:SF87">
    <property type="entry name" value="COLLAGEN ALPHA-1(VI) CHAIN-LIKE"/>
    <property type="match status" value="1"/>
</dbReference>
<sequence length="398" mass="43327">MVYREKSTGDYMSLLNALDGEDGVIEDCVHAPIELAFVLDSSSSIYPPDFETAKEFIQDFIKEYEIGPEHVRVSIITYGLGIYPEDGFNLTTFTDSIEIIEAIGNIPFRSGLYTATGEAIDYMRTVQLADDVVRPGADKVCIVITDGTSQEPDVTKIAAGEALGAQITMFAVGVGDRVNTDELINIAGGNESRTTRVDNYDKLKTIRESLLKETCTERLPPMIQSCGVTHPSDVVFVFDPTSLGLDFTAWTTSFISATISADDMEDGFQYGVVSGSCPDDAGFSLDAYSKVGDIKERLLYYDQSNLPNLVETLAIRGFTEEFGARSEAKKVAVIVTMTGQKDIVQRLELPVDGLMEQGVRVFIADPSGVSKQVGDAETLFSGSSNEVAEDLISKLCYT</sequence>
<feature type="domain" description="VWFA" evidence="1">
    <location>
        <begin position="34"/>
        <end position="210"/>
    </location>
</feature>
<protein>
    <submittedName>
        <fullName evidence="2">Collagen alpha-5(Vi) chain</fullName>
    </submittedName>
</protein>
<dbReference type="Gene3D" id="3.40.50.410">
    <property type="entry name" value="von Willebrand factor, type A domain"/>
    <property type="match status" value="2"/>
</dbReference>
<evidence type="ECO:0000259" key="1">
    <source>
        <dbReference type="PROSITE" id="PS50234"/>
    </source>
</evidence>
<gene>
    <name evidence="2" type="ORF">PoB_001123000</name>
</gene>
<dbReference type="PANTHER" id="PTHR24020">
    <property type="entry name" value="COLLAGEN ALPHA"/>
    <property type="match status" value="1"/>
</dbReference>
<comment type="caution">
    <text evidence="2">The sequence shown here is derived from an EMBL/GenBank/DDBJ whole genome shotgun (WGS) entry which is preliminary data.</text>
</comment>
<proteinExistence type="predicted"/>
<reference evidence="2 3" key="1">
    <citation type="journal article" date="2021" name="Elife">
        <title>Chloroplast acquisition without the gene transfer in kleptoplastic sea slugs, Plakobranchus ocellatus.</title>
        <authorList>
            <person name="Maeda T."/>
            <person name="Takahashi S."/>
            <person name="Yoshida T."/>
            <person name="Shimamura S."/>
            <person name="Takaki Y."/>
            <person name="Nagai Y."/>
            <person name="Toyoda A."/>
            <person name="Suzuki Y."/>
            <person name="Arimoto A."/>
            <person name="Ishii H."/>
            <person name="Satoh N."/>
            <person name="Nishiyama T."/>
            <person name="Hasebe M."/>
            <person name="Maruyama T."/>
            <person name="Minagawa J."/>
            <person name="Obokata J."/>
            <person name="Shigenobu S."/>
        </authorList>
    </citation>
    <scope>NUCLEOTIDE SEQUENCE [LARGE SCALE GENOMIC DNA]</scope>
</reference>